<dbReference type="Gene3D" id="3.40.50.2300">
    <property type="match status" value="1"/>
</dbReference>
<evidence type="ECO:0000313" key="7">
    <source>
        <dbReference type="Proteomes" id="UP000503011"/>
    </source>
</evidence>
<dbReference type="InterPro" id="IPR028081">
    <property type="entry name" value="Leu-bd"/>
</dbReference>
<feature type="signal peptide" evidence="4">
    <location>
        <begin position="1"/>
        <end position="29"/>
    </location>
</feature>
<dbReference type="PANTHER" id="PTHR30483:SF6">
    <property type="entry name" value="PERIPLASMIC BINDING PROTEIN OF ABC TRANSPORTER FOR NATURAL AMINO ACIDS"/>
    <property type="match status" value="1"/>
</dbReference>
<evidence type="ECO:0000256" key="1">
    <source>
        <dbReference type="ARBA" id="ARBA00010062"/>
    </source>
</evidence>
<feature type="chain" id="PRO_5038598975" description="Leucine-binding protein domain-containing protein" evidence="4">
    <location>
        <begin position="30"/>
        <end position="242"/>
    </location>
</feature>
<reference evidence="6 7" key="1">
    <citation type="submission" date="2020-03" db="EMBL/GenBank/DDBJ databases">
        <title>Whole genome shotgun sequence of Phytohabitans suffuscus NBRC 105367.</title>
        <authorList>
            <person name="Komaki H."/>
            <person name="Tamura T."/>
        </authorList>
    </citation>
    <scope>NUCLEOTIDE SEQUENCE [LARGE SCALE GENOMIC DNA]</scope>
    <source>
        <strain evidence="6 7">NBRC 105367</strain>
    </source>
</reference>
<dbReference type="Proteomes" id="UP000503011">
    <property type="component" value="Chromosome"/>
</dbReference>
<proteinExistence type="inferred from homology"/>
<feature type="compositionally biased region" description="Low complexity" evidence="3">
    <location>
        <begin position="231"/>
        <end position="242"/>
    </location>
</feature>
<dbReference type="AlphaFoldDB" id="A0A6F8YUG0"/>
<accession>A0A6F8YUG0</accession>
<evidence type="ECO:0000259" key="5">
    <source>
        <dbReference type="Pfam" id="PF13458"/>
    </source>
</evidence>
<dbReference type="InterPro" id="IPR028082">
    <property type="entry name" value="Peripla_BP_I"/>
</dbReference>
<dbReference type="InterPro" id="IPR051010">
    <property type="entry name" value="BCAA_transport"/>
</dbReference>
<feature type="compositionally biased region" description="Basic residues" evidence="3">
    <location>
        <begin position="201"/>
        <end position="218"/>
    </location>
</feature>
<evidence type="ECO:0000256" key="4">
    <source>
        <dbReference type="SAM" id="SignalP"/>
    </source>
</evidence>
<dbReference type="SUPFAM" id="SSF53822">
    <property type="entry name" value="Periplasmic binding protein-like I"/>
    <property type="match status" value="1"/>
</dbReference>
<comment type="similarity">
    <text evidence="1">Belongs to the leucine-binding protein family.</text>
</comment>
<evidence type="ECO:0000313" key="6">
    <source>
        <dbReference type="EMBL" id="BCB89815.1"/>
    </source>
</evidence>
<feature type="region of interest" description="Disordered" evidence="3">
    <location>
        <begin position="184"/>
        <end position="242"/>
    </location>
</feature>
<reference evidence="6 7" key="2">
    <citation type="submission" date="2020-03" db="EMBL/GenBank/DDBJ databases">
        <authorList>
            <person name="Ichikawa N."/>
            <person name="Kimura A."/>
            <person name="Kitahashi Y."/>
            <person name="Uohara A."/>
        </authorList>
    </citation>
    <scope>NUCLEOTIDE SEQUENCE [LARGE SCALE GENOMIC DNA]</scope>
    <source>
        <strain evidence="6 7">NBRC 105367</strain>
    </source>
</reference>
<feature type="domain" description="Leucine-binding protein" evidence="5">
    <location>
        <begin position="50"/>
        <end position="183"/>
    </location>
</feature>
<evidence type="ECO:0000256" key="2">
    <source>
        <dbReference type="ARBA" id="ARBA00022729"/>
    </source>
</evidence>
<gene>
    <name evidence="6" type="ORF">Psuf_071280</name>
</gene>
<dbReference type="EMBL" id="AP022871">
    <property type="protein sequence ID" value="BCB89815.1"/>
    <property type="molecule type" value="Genomic_DNA"/>
</dbReference>
<name>A0A6F8YUG0_9ACTN</name>
<dbReference type="KEGG" id="psuu:Psuf_071280"/>
<evidence type="ECO:0000256" key="3">
    <source>
        <dbReference type="SAM" id="MobiDB-lite"/>
    </source>
</evidence>
<dbReference type="RefSeq" id="WP_173161842.1">
    <property type="nucleotide sequence ID" value="NZ_AP022871.1"/>
</dbReference>
<dbReference type="PANTHER" id="PTHR30483">
    <property type="entry name" value="LEUCINE-SPECIFIC-BINDING PROTEIN"/>
    <property type="match status" value="1"/>
</dbReference>
<dbReference type="Pfam" id="PF13458">
    <property type="entry name" value="Peripla_BP_6"/>
    <property type="match status" value="1"/>
</dbReference>
<protein>
    <recommendedName>
        <fullName evidence="5">Leucine-binding protein domain-containing protein</fullName>
    </recommendedName>
</protein>
<keyword evidence="7" id="KW-1185">Reference proteome</keyword>
<sequence length="242" mass="24580">MSPGTHAHQRATRLVAVAAAACLALTACGDDSDASSGTDSGSGANLTGEPIKIGYAASQSGPQASNGLNGAGVAQAWAKHTNANGGVDGHPVEFEIVDTKNTVPGATSVVQNFLDDDEIDAILLTDLVAEGAMGKMLTDVDTPILSGGGSSDLLWSTVPGAFQPVSGSNYTVKAYVQVAKAVGAAGSPGPPAPRWPSARRTAARRSRTPRRSACRRRTCSSSPRRPPTTPPSACRTSARAST</sequence>
<organism evidence="6 7">
    <name type="scientific">Phytohabitans suffuscus</name>
    <dbReference type="NCBI Taxonomy" id="624315"/>
    <lineage>
        <taxon>Bacteria</taxon>
        <taxon>Bacillati</taxon>
        <taxon>Actinomycetota</taxon>
        <taxon>Actinomycetes</taxon>
        <taxon>Micromonosporales</taxon>
        <taxon>Micromonosporaceae</taxon>
    </lineage>
</organism>
<keyword evidence="2 4" id="KW-0732">Signal</keyword>